<evidence type="ECO:0000313" key="3">
    <source>
        <dbReference type="EMBL" id="GGR18681.1"/>
    </source>
</evidence>
<dbReference type="AlphaFoldDB" id="A0A918FBB7"/>
<feature type="domain" description="HD-GYP" evidence="2">
    <location>
        <begin position="347"/>
        <end position="531"/>
    </location>
</feature>
<evidence type="ECO:0000256" key="1">
    <source>
        <dbReference type="SAM" id="MobiDB-lite"/>
    </source>
</evidence>
<dbReference type="SUPFAM" id="SSF109604">
    <property type="entry name" value="HD-domain/PDEase-like"/>
    <property type="match status" value="1"/>
</dbReference>
<dbReference type="InterPro" id="IPR052020">
    <property type="entry name" value="Cyclic_di-GMP/3'3'-cGAMP_PDE"/>
</dbReference>
<dbReference type="SMART" id="SM00065">
    <property type="entry name" value="GAF"/>
    <property type="match status" value="2"/>
</dbReference>
<reference evidence="3" key="2">
    <citation type="submission" date="2020-09" db="EMBL/GenBank/DDBJ databases">
        <authorList>
            <person name="Sun Q."/>
            <person name="Ohkuma M."/>
        </authorList>
    </citation>
    <scope>NUCLEOTIDE SEQUENCE</scope>
    <source>
        <strain evidence="3">JCM 31311</strain>
    </source>
</reference>
<feature type="region of interest" description="Disordered" evidence="1">
    <location>
        <begin position="1"/>
        <end position="22"/>
    </location>
</feature>
<dbReference type="PROSITE" id="PS51832">
    <property type="entry name" value="HD_GYP"/>
    <property type="match status" value="1"/>
</dbReference>
<dbReference type="InterPro" id="IPR006675">
    <property type="entry name" value="HDIG_dom"/>
</dbReference>
<keyword evidence="4" id="KW-1185">Reference proteome</keyword>
<dbReference type="Gene3D" id="3.30.450.40">
    <property type="match status" value="2"/>
</dbReference>
<evidence type="ECO:0000259" key="2">
    <source>
        <dbReference type="PROSITE" id="PS51832"/>
    </source>
</evidence>
<dbReference type="InterPro" id="IPR003607">
    <property type="entry name" value="HD/PDEase_dom"/>
</dbReference>
<dbReference type="Gene3D" id="1.10.3210.10">
    <property type="entry name" value="Hypothetical protein af1432"/>
    <property type="match status" value="1"/>
</dbReference>
<gene>
    <name evidence="3" type="ORF">GCM10008957_34130</name>
</gene>
<dbReference type="Pfam" id="PF13185">
    <property type="entry name" value="GAF_2"/>
    <property type="match status" value="2"/>
</dbReference>
<comment type="caution">
    <text evidence="3">The sequence shown here is derived from an EMBL/GenBank/DDBJ whole genome shotgun (WGS) entry which is preliminary data.</text>
</comment>
<accession>A0A918FBB7</accession>
<dbReference type="PANTHER" id="PTHR45228">
    <property type="entry name" value="CYCLIC DI-GMP PHOSPHODIESTERASE TM_0186-RELATED"/>
    <property type="match status" value="1"/>
</dbReference>
<reference evidence="3" key="1">
    <citation type="journal article" date="2014" name="Int. J. Syst. Evol. Microbiol.">
        <title>Complete genome sequence of Corynebacterium casei LMG S-19264T (=DSM 44701T), isolated from a smear-ripened cheese.</title>
        <authorList>
            <consortium name="US DOE Joint Genome Institute (JGI-PGF)"/>
            <person name="Walter F."/>
            <person name="Albersmeier A."/>
            <person name="Kalinowski J."/>
            <person name="Ruckert C."/>
        </authorList>
    </citation>
    <scope>NUCLEOTIDE SEQUENCE</scope>
    <source>
        <strain evidence="3">JCM 31311</strain>
    </source>
</reference>
<dbReference type="Pfam" id="PF13487">
    <property type="entry name" value="HD_5"/>
    <property type="match status" value="1"/>
</dbReference>
<dbReference type="SUPFAM" id="SSF55781">
    <property type="entry name" value="GAF domain-like"/>
    <property type="match status" value="2"/>
</dbReference>
<dbReference type="Proteomes" id="UP000603865">
    <property type="component" value="Unassembled WGS sequence"/>
</dbReference>
<dbReference type="InterPro" id="IPR003018">
    <property type="entry name" value="GAF"/>
</dbReference>
<dbReference type="InterPro" id="IPR037522">
    <property type="entry name" value="HD_GYP_dom"/>
</dbReference>
<organism evidence="3 4">
    <name type="scientific">Deinococcus ruber</name>
    <dbReference type="NCBI Taxonomy" id="1848197"/>
    <lineage>
        <taxon>Bacteria</taxon>
        <taxon>Thermotogati</taxon>
        <taxon>Deinococcota</taxon>
        <taxon>Deinococci</taxon>
        <taxon>Deinococcales</taxon>
        <taxon>Deinococcaceae</taxon>
        <taxon>Deinococcus</taxon>
    </lineage>
</organism>
<dbReference type="PANTHER" id="PTHR45228:SF8">
    <property type="entry name" value="TWO-COMPONENT RESPONSE REGULATOR-RELATED"/>
    <property type="match status" value="1"/>
</dbReference>
<dbReference type="CDD" id="cd00077">
    <property type="entry name" value="HDc"/>
    <property type="match status" value="1"/>
</dbReference>
<protein>
    <recommendedName>
        <fullName evidence="2">HD-GYP domain-containing protein</fullName>
    </recommendedName>
</protein>
<proteinExistence type="predicted"/>
<sequence>MSLLPDAGAARPPDLSPKPPLEPQALIHLARSSGDVFERCVSQALQTTRATTVMAFVHRPLQDVLEVVAAAGHLANDVLNRKLRRGEALAWLVYSSGEELLLAEPHKHQEAHFVSGKRRPGMYLGVPLIDPDGQVFGVLSADTTDSAEVLAADDARALHLLGQAVGAAYSRLLALEQAQLTAQRYEQLARLSADLELLQDPGEIARHALGTLLDISGFSVGGLFEVLPDGQAALHLLMGQAASAELDVAWLRVPHAPLGIIQRVIEQRAALVMPGAQNPVNTPLERHSLIRTALAAPLMAQGEVVGVIGLAQFHTQQEVSPELLKLLEMVALRIDRAVERSSGVERLRLLREAALRSVGRVLEYRDDETFGHTDRVTTLALRLGEALGLSADALQHLRWGAYLHDIGKVAVSDAILRKPGPLTPSERLEMQRHVVTGDDLLLDELFVPREVREVVRHHHERWDGAGYPDGLAGHDIPLLARIFSVVDVYDALTSERPYKRAWTSEAALAELSRCAGTQFDADVVATFLTLL</sequence>
<evidence type="ECO:0000313" key="4">
    <source>
        <dbReference type="Proteomes" id="UP000603865"/>
    </source>
</evidence>
<dbReference type="NCBIfam" id="TIGR00277">
    <property type="entry name" value="HDIG"/>
    <property type="match status" value="1"/>
</dbReference>
<dbReference type="SMART" id="SM00471">
    <property type="entry name" value="HDc"/>
    <property type="match status" value="1"/>
</dbReference>
<name>A0A918FBB7_9DEIO</name>
<dbReference type="InterPro" id="IPR029016">
    <property type="entry name" value="GAF-like_dom_sf"/>
</dbReference>
<dbReference type="EMBL" id="BMQL01000022">
    <property type="protein sequence ID" value="GGR18681.1"/>
    <property type="molecule type" value="Genomic_DNA"/>
</dbReference>
<dbReference type="RefSeq" id="WP_189091717.1">
    <property type="nucleotide sequence ID" value="NZ_BMQL01000022.1"/>
</dbReference>